<reference evidence="1" key="1">
    <citation type="submission" date="2021-11" db="EMBL/GenBank/DDBJ databases">
        <title>Description of a new species Pelosinus isolated from the bottom sediments of Lake Baikal.</title>
        <authorList>
            <person name="Zakharyuk A."/>
        </authorList>
    </citation>
    <scope>NUCLEOTIDE SEQUENCE</scope>
    <source>
        <strain evidence="1">Bkl1</strain>
    </source>
</reference>
<protein>
    <submittedName>
        <fullName evidence="1">DUF2634 domain-containing protein</fullName>
    </submittedName>
</protein>
<proteinExistence type="predicted"/>
<dbReference type="Gene3D" id="3.10.450.40">
    <property type="match status" value="1"/>
</dbReference>
<dbReference type="EMBL" id="JAJHJB010000083">
    <property type="protein sequence ID" value="MCC5468621.1"/>
    <property type="molecule type" value="Genomic_DNA"/>
</dbReference>
<evidence type="ECO:0000313" key="1">
    <source>
        <dbReference type="EMBL" id="MCC5468621.1"/>
    </source>
</evidence>
<dbReference type="Pfam" id="PF10934">
    <property type="entry name" value="Sheath_initiator"/>
    <property type="match status" value="1"/>
</dbReference>
<dbReference type="RefSeq" id="WP_229537485.1">
    <property type="nucleotide sequence ID" value="NZ_JAJHJB010000083.1"/>
</dbReference>
<name>A0ABS8HZP0_9FIRM</name>
<evidence type="ECO:0000313" key="2">
    <source>
        <dbReference type="Proteomes" id="UP001165492"/>
    </source>
</evidence>
<keyword evidence="2" id="KW-1185">Reference proteome</keyword>
<organism evidence="1 2">
    <name type="scientific">Pelosinus baikalensis</name>
    <dbReference type="NCBI Taxonomy" id="2892015"/>
    <lineage>
        <taxon>Bacteria</taxon>
        <taxon>Bacillati</taxon>
        <taxon>Bacillota</taxon>
        <taxon>Negativicutes</taxon>
        <taxon>Selenomonadales</taxon>
        <taxon>Sporomusaceae</taxon>
        <taxon>Pelosinus</taxon>
    </lineage>
</organism>
<dbReference type="InterPro" id="IPR020288">
    <property type="entry name" value="Sheath_initiator"/>
</dbReference>
<gene>
    <name evidence="1" type="ORF">LMF89_25115</name>
</gene>
<accession>A0ABS8HZP0</accession>
<sequence>MALTPNIIIPVDAQNTLQPSKTYALDFDTGEIKGMVDGRKAIEQFIRKAIVTIRFIHPIYTDAYGCEVRNMIGKGFADSFLKSEMKRMVTEALIYDSRVNSVYDFDIKPNGDEIFIEFTADTVEGILEIEEVM</sequence>
<dbReference type="Proteomes" id="UP001165492">
    <property type="component" value="Unassembled WGS sequence"/>
</dbReference>
<comment type="caution">
    <text evidence="1">The sequence shown here is derived from an EMBL/GenBank/DDBJ whole genome shotgun (WGS) entry which is preliminary data.</text>
</comment>